<gene>
    <name evidence="3" type="ORF">PACTADRAFT_48345</name>
</gene>
<dbReference type="GO" id="GO:0004362">
    <property type="term" value="F:glutathione-disulfide reductase (NADPH) activity"/>
    <property type="evidence" value="ECO:0007669"/>
    <property type="project" value="UniProtKB-ARBA"/>
</dbReference>
<dbReference type="GO" id="GO:0005796">
    <property type="term" value="C:Golgi lumen"/>
    <property type="evidence" value="ECO:0007669"/>
    <property type="project" value="TreeGrafter"/>
</dbReference>
<dbReference type="GO" id="GO:0000324">
    <property type="term" value="C:fungal-type vacuole"/>
    <property type="evidence" value="ECO:0007669"/>
    <property type="project" value="TreeGrafter"/>
</dbReference>
<dbReference type="NCBIfam" id="TIGR02180">
    <property type="entry name" value="GRX_euk"/>
    <property type="match status" value="1"/>
</dbReference>
<evidence type="ECO:0000256" key="1">
    <source>
        <dbReference type="ARBA" id="ARBA00009630"/>
    </source>
</evidence>
<dbReference type="CDD" id="cd03419">
    <property type="entry name" value="GRX_GRXh_1_2_like"/>
    <property type="match status" value="1"/>
</dbReference>
<dbReference type="Gene3D" id="3.40.30.10">
    <property type="entry name" value="Glutaredoxin"/>
    <property type="match status" value="1"/>
</dbReference>
<organism evidence="3 4">
    <name type="scientific">Pachysolen tannophilus NRRL Y-2460</name>
    <dbReference type="NCBI Taxonomy" id="669874"/>
    <lineage>
        <taxon>Eukaryota</taxon>
        <taxon>Fungi</taxon>
        <taxon>Dikarya</taxon>
        <taxon>Ascomycota</taxon>
        <taxon>Saccharomycotina</taxon>
        <taxon>Pichiomycetes</taxon>
        <taxon>Pachysolenaceae</taxon>
        <taxon>Pachysolen</taxon>
    </lineage>
</organism>
<name>A0A1E4U3P7_PACTA</name>
<dbReference type="PROSITE" id="PS51354">
    <property type="entry name" value="GLUTAREDOXIN_2"/>
    <property type="match status" value="1"/>
</dbReference>
<dbReference type="EMBL" id="KV454011">
    <property type="protein sequence ID" value="ODV98625.1"/>
    <property type="molecule type" value="Genomic_DNA"/>
</dbReference>
<dbReference type="PANTHER" id="PTHR45694">
    <property type="entry name" value="GLUTAREDOXIN 2"/>
    <property type="match status" value="1"/>
</dbReference>
<dbReference type="GO" id="GO:0005801">
    <property type="term" value="C:cis-Golgi network"/>
    <property type="evidence" value="ECO:0007669"/>
    <property type="project" value="UniProtKB-ARBA"/>
</dbReference>
<dbReference type="InterPro" id="IPR036249">
    <property type="entry name" value="Thioredoxin-like_sf"/>
</dbReference>
<keyword evidence="4" id="KW-1185">Reference proteome</keyword>
<proteinExistence type="inferred from homology"/>
<protein>
    <recommendedName>
        <fullName evidence="2">Glutaredoxin domain-containing protein</fullName>
    </recommendedName>
</protein>
<comment type="similarity">
    <text evidence="1">Belongs to the glutaredoxin family. Monothiol subfamily.</text>
</comment>
<dbReference type="OrthoDB" id="423313at2759"/>
<dbReference type="AlphaFoldDB" id="A0A1E4U3P7"/>
<dbReference type="InterPro" id="IPR014025">
    <property type="entry name" value="Glutaredoxin_subgr"/>
</dbReference>
<dbReference type="SUPFAM" id="SSF52833">
    <property type="entry name" value="Thioredoxin-like"/>
    <property type="match status" value="1"/>
</dbReference>
<accession>A0A1E4U3P7</accession>
<dbReference type="FunFam" id="3.40.30.10:FF:000093">
    <property type="entry name" value="Glutaredoxin 2"/>
    <property type="match status" value="1"/>
</dbReference>
<sequence>MSSISRKKRILALSALFLTVVFILVSSNKSYSSVSSESSDDTSKQKQEITEMLQNPKVNSNLNEVVKNEKGEIDESRVKDAEEVRQKLGVSRPIAQSGDDVLVDNKNMVNNKEGEVTSEFNAEKEYTGILKISPVVIFSKTYCPYSKALKNLLQKQYEITPLPTIVELDKHKNGADLQKYIAQITGRKTVPNLVINGVSRGGSDDIHALHEKGTLLDNLKEWGSKSINVAQVKAPSNS</sequence>
<dbReference type="Pfam" id="PF00462">
    <property type="entry name" value="Glutaredoxin"/>
    <property type="match status" value="1"/>
</dbReference>
<evidence type="ECO:0000313" key="4">
    <source>
        <dbReference type="Proteomes" id="UP000094236"/>
    </source>
</evidence>
<evidence type="ECO:0000259" key="2">
    <source>
        <dbReference type="Pfam" id="PF00462"/>
    </source>
</evidence>
<dbReference type="STRING" id="669874.A0A1E4U3P7"/>
<dbReference type="InterPro" id="IPR002109">
    <property type="entry name" value="Glutaredoxin"/>
</dbReference>
<dbReference type="GO" id="GO:0034599">
    <property type="term" value="P:cellular response to oxidative stress"/>
    <property type="evidence" value="ECO:0007669"/>
    <property type="project" value="TreeGrafter"/>
</dbReference>
<dbReference type="PRINTS" id="PR00160">
    <property type="entry name" value="GLUTAREDOXIN"/>
</dbReference>
<feature type="domain" description="Glutaredoxin" evidence="2">
    <location>
        <begin position="135"/>
        <end position="198"/>
    </location>
</feature>
<evidence type="ECO:0000313" key="3">
    <source>
        <dbReference type="EMBL" id="ODV98625.1"/>
    </source>
</evidence>
<dbReference type="InterPro" id="IPR011899">
    <property type="entry name" value="Glutaredoxin_euk/vir"/>
</dbReference>
<reference evidence="4" key="1">
    <citation type="submission" date="2016-05" db="EMBL/GenBank/DDBJ databases">
        <title>Comparative genomics of biotechnologically important yeasts.</title>
        <authorList>
            <consortium name="DOE Joint Genome Institute"/>
            <person name="Riley R."/>
            <person name="Haridas S."/>
            <person name="Wolfe K.H."/>
            <person name="Lopes M.R."/>
            <person name="Hittinger C.T."/>
            <person name="Goker M."/>
            <person name="Salamov A."/>
            <person name="Wisecaver J."/>
            <person name="Long T.M."/>
            <person name="Aerts A.L."/>
            <person name="Barry K."/>
            <person name="Choi C."/>
            <person name="Clum A."/>
            <person name="Coughlan A.Y."/>
            <person name="Deshpande S."/>
            <person name="Douglass A.P."/>
            <person name="Hanson S.J."/>
            <person name="Klenk H.-P."/>
            <person name="Labutti K."/>
            <person name="Lapidus A."/>
            <person name="Lindquist E."/>
            <person name="Lipzen A."/>
            <person name="Meier-Kolthoff J.P."/>
            <person name="Ohm R.A."/>
            <person name="Otillar R.P."/>
            <person name="Pangilinan J."/>
            <person name="Peng Y."/>
            <person name="Rokas A."/>
            <person name="Rosa C.A."/>
            <person name="Scheuner C."/>
            <person name="Sibirny A.A."/>
            <person name="Slot J.C."/>
            <person name="Stielow J.B."/>
            <person name="Sun H."/>
            <person name="Kurtzman C.P."/>
            <person name="Blackwell M."/>
            <person name="Grigoriev I.V."/>
            <person name="Jeffries T.W."/>
        </authorList>
    </citation>
    <scope>NUCLEOTIDE SEQUENCE [LARGE SCALE GENOMIC DNA]</scope>
    <source>
        <strain evidence="4">NRRL Y-2460</strain>
    </source>
</reference>
<dbReference type="PANTHER" id="PTHR45694:SF5">
    <property type="entry name" value="GLUTAREDOXIN 2"/>
    <property type="match status" value="1"/>
</dbReference>
<dbReference type="Proteomes" id="UP000094236">
    <property type="component" value="Unassembled WGS sequence"/>
</dbReference>